<dbReference type="InterPro" id="IPR036390">
    <property type="entry name" value="WH_DNA-bd_sf"/>
</dbReference>
<dbReference type="Pfam" id="PF00392">
    <property type="entry name" value="GntR"/>
    <property type="match status" value="1"/>
</dbReference>
<dbReference type="EMBL" id="CP060715">
    <property type="protein sequence ID" value="QNN60873.1"/>
    <property type="molecule type" value="Genomic_DNA"/>
</dbReference>
<dbReference type="SMART" id="SM00345">
    <property type="entry name" value="HTH_GNTR"/>
    <property type="match status" value="1"/>
</dbReference>
<dbReference type="SUPFAM" id="SSF64288">
    <property type="entry name" value="Chorismate lyase-like"/>
    <property type="match status" value="1"/>
</dbReference>
<keyword evidence="2" id="KW-0238">DNA-binding</keyword>
<evidence type="ECO:0000313" key="6">
    <source>
        <dbReference type="Proteomes" id="UP000515928"/>
    </source>
</evidence>
<reference evidence="5 6" key="1">
    <citation type="submission" date="2020-08" db="EMBL/GenBank/DDBJ databases">
        <title>Genome sequence of Erysipelothrix inopinata DSM 15511T.</title>
        <authorList>
            <person name="Hyun D.-W."/>
            <person name="Bae J.-W."/>
        </authorList>
    </citation>
    <scope>NUCLEOTIDE SEQUENCE [LARGE SCALE GENOMIC DNA]</scope>
    <source>
        <strain evidence="5 6">DSM 15511</strain>
    </source>
</reference>
<keyword evidence="6" id="KW-1185">Reference proteome</keyword>
<dbReference type="GO" id="GO:0003700">
    <property type="term" value="F:DNA-binding transcription factor activity"/>
    <property type="evidence" value="ECO:0007669"/>
    <property type="project" value="InterPro"/>
</dbReference>
<dbReference type="InterPro" id="IPR011663">
    <property type="entry name" value="UTRA"/>
</dbReference>
<dbReference type="Proteomes" id="UP000515928">
    <property type="component" value="Chromosome"/>
</dbReference>
<evidence type="ECO:0000313" key="5">
    <source>
        <dbReference type="EMBL" id="QNN60873.1"/>
    </source>
</evidence>
<dbReference type="SUPFAM" id="SSF46785">
    <property type="entry name" value="Winged helix' DNA-binding domain"/>
    <property type="match status" value="1"/>
</dbReference>
<dbReference type="Gene3D" id="3.40.1410.10">
    <property type="entry name" value="Chorismate lyase-like"/>
    <property type="match status" value="1"/>
</dbReference>
<dbReference type="GO" id="GO:0045892">
    <property type="term" value="P:negative regulation of DNA-templated transcription"/>
    <property type="evidence" value="ECO:0007669"/>
    <property type="project" value="TreeGrafter"/>
</dbReference>
<keyword evidence="3" id="KW-0804">Transcription</keyword>
<protein>
    <submittedName>
        <fullName evidence="5">GntR family transcriptional regulator</fullName>
    </submittedName>
</protein>
<dbReference type="CDD" id="cd07377">
    <property type="entry name" value="WHTH_GntR"/>
    <property type="match status" value="1"/>
</dbReference>
<dbReference type="Gene3D" id="1.10.10.10">
    <property type="entry name" value="Winged helix-like DNA-binding domain superfamily/Winged helix DNA-binding domain"/>
    <property type="match status" value="1"/>
</dbReference>
<keyword evidence="1" id="KW-0805">Transcription regulation</keyword>
<accession>A0A7G9RZ48</accession>
<name>A0A7G9RZ48_9FIRM</name>
<dbReference type="AlphaFoldDB" id="A0A7G9RZ48"/>
<dbReference type="InterPro" id="IPR050679">
    <property type="entry name" value="Bact_HTH_transcr_reg"/>
</dbReference>
<dbReference type="PROSITE" id="PS50949">
    <property type="entry name" value="HTH_GNTR"/>
    <property type="match status" value="1"/>
</dbReference>
<evidence type="ECO:0000259" key="4">
    <source>
        <dbReference type="PROSITE" id="PS50949"/>
    </source>
</evidence>
<organism evidence="5 6">
    <name type="scientific">Erysipelothrix inopinata</name>
    <dbReference type="NCBI Taxonomy" id="225084"/>
    <lineage>
        <taxon>Bacteria</taxon>
        <taxon>Bacillati</taxon>
        <taxon>Bacillota</taxon>
        <taxon>Erysipelotrichia</taxon>
        <taxon>Erysipelotrichales</taxon>
        <taxon>Erysipelotrichaceae</taxon>
        <taxon>Erysipelothrix</taxon>
    </lineage>
</organism>
<evidence type="ECO:0000256" key="3">
    <source>
        <dbReference type="ARBA" id="ARBA00023163"/>
    </source>
</evidence>
<dbReference type="PANTHER" id="PTHR44846">
    <property type="entry name" value="MANNOSYL-D-GLYCERATE TRANSPORT/METABOLISM SYSTEM REPRESSOR MNGR-RELATED"/>
    <property type="match status" value="1"/>
</dbReference>
<evidence type="ECO:0000256" key="2">
    <source>
        <dbReference type="ARBA" id="ARBA00023125"/>
    </source>
</evidence>
<dbReference type="KEGG" id="eio:H9L01_00395"/>
<feature type="domain" description="HTH gntR-type" evidence="4">
    <location>
        <begin position="1"/>
        <end position="67"/>
    </location>
</feature>
<dbReference type="InterPro" id="IPR036388">
    <property type="entry name" value="WH-like_DNA-bd_sf"/>
</dbReference>
<sequence>MKKYQIIAEQLMENIKSEKYKIKLPIEDELVEEFQTSKNTIRNATDLLVEWGMLYRVQGSGVYIRQFEHEKAINASMIRGVSQEFKASTVRTEVVYLELVDADEVMASELDTEIGNPVYRLKRIRYVDDEPFTIEYSLYNKEIVPYLGIEIAQRSIYDYIEHDLKMRIGFADKYISVGHLNQEDAEVFGYQKGDPMLVINEKVFLTNGMLFNSSRVIHNYQETTLFVSANNHRRL</sequence>
<evidence type="ECO:0000256" key="1">
    <source>
        <dbReference type="ARBA" id="ARBA00023015"/>
    </source>
</evidence>
<gene>
    <name evidence="5" type="ORF">H9L01_00395</name>
</gene>
<dbReference type="InterPro" id="IPR028978">
    <property type="entry name" value="Chorismate_lyase_/UTRA_dom_sf"/>
</dbReference>
<dbReference type="PANTHER" id="PTHR44846:SF4">
    <property type="entry name" value="HTH GNTR-TYPE DOMAIN-CONTAINING PROTEIN"/>
    <property type="match status" value="1"/>
</dbReference>
<dbReference type="InterPro" id="IPR000524">
    <property type="entry name" value="Tscrpt_reg_HTH_GntR"/>
</dbReference>
<dbReference type="Pfam" id="PF07702">
    <property type="entry name" value="UTRA"/>
    <property type="match status" value="1"/>
</dbReference>
<dbReference type="RefSeq" id="WP_187533994.1">
    <property type="nucleotide sequence ID" value="NZ_CBCSHU010000025.1"/>
</dbReference>
<dbReference type="GO" id="GO:0003677">
    <property type="term" value="F:DNA binding"/>
    <property type="evidence" value="ECO:0007669"/>
    <property type="project" value="UniProtKB-KW"/>
</dbReference>
<proteinExistence type="predicted"/>
<dbReference type="SMART" id="SM00866">
    <property type="entry name" value="UTRA"/>
    <property type="match status" value="1"/>
</dbReference>